<dbReference type="AlphaFoldDB" id="A0A450UNH3"/>
<gene>
    <name evidence="2" type="ORF">BECKLFY1418B_GA0070995_105312</name>
</gene>
<protein>
    <submittedName>
        <fullName evidence="2">Fibronectin type III domain-containing protein</fullName>
    </submittedName>
</protein>
<dbReference type="Pfam" id="PF00041">
    <property type="entry name" value="fn3"/>
    <property type="match status" value="1"/>
</dbReference>
<dbReference type="SUPFAM" id="SSF49265">
    <property type="entry name" value="Fibronectin type III"/>
    <property type="match status" value="1"/>
</dbReference>
<name>A0A450UNH3_9GAMM</name>
<dbReference type="Gene3D" id="2.60.40.10">
    <property type="entry name" value="Immunoglobulins"/>
    <property type="match status" value="1"/>
</dbReference>
<dbReference type="CDD" id="cd00063">
    <property type="entry name" value="FN3"/>
    <property type="match status" value="1"/>
</dbReference>
<dbReference type="EMBL" id="CAADFF010000053">
    <property type="protein sequence ID" value="VFJ94075.1"/>
    <property type="molecule type" value="Genomic_DNA"/>
</dbReference>
<dbReference type="InterPro" id="IPR036116">
    <property type="entry name" value="FN3_sf"/>
</dbReference>
<dbReference type="InterPro" id="IPR013783">
    <property type="entry name" value="Ig-like_fold"/>
</dbReference>
<evidence type="ECO:0000313" key="2">
    <source>
        <dbReference type="EMBL" id="VFJ94075.1"/>
    </source>
</evidence>
<proteinExistence type="predicted"/>
<dbReference type="InterPro" id="IPR003961">
    <property type="entry name" value="FN3_dom"/>
</dbReference>
<evidence type="ECO:0000259" key="1">
    <source>
        <dbReference type="PROSITE" id="PS50853"/>
    </source>
</evidence>
<organism evidence="2">
    <name type="scientific">Candidatus Kentrum sp. LFY</name>
    <dbReference type="NCBI Taxonomy" id="2126342"/>
    <lineage>
        <taxon>Bacteria</taxon>
        <taxon>Pseudomonadati</taxon>
        <taxon>Pseudomonadota</taxon>
        <taxon>Gammaproteobacteria</taxon>
        <taxon>Candidatus Kentrum</taxon>
    </lineage>
</organism>
<sequence length="203" mass="22414">MKFPRKEADILNLAQEMLAGFNAHADIYPAPLFGTADLEAAMAAHTAAKNAELTARSAWEKTVADKNEALQTIVEGMKRDIRYAENLVDFDDAQLRLIGWGGRKPKQSLMPPGQVRSLEIAAQGEGWITLDWKAPNEGGRVAAYRIERQDPHVDETDWEEVGTTTGFETTITRQERGKRLEFRVLAFNKAGTGEASNTAVATL</sequence>
<feature type="domain" description="Fibronectin type-III" evidence="1">
    <location>
        <begin position="111"/>
        <end position="203"/>
    </location>
</feature>
<dbReference type="SMART" id="SM00060">
    <property type="entry name" value="FN3"/>
    <property type="match status" value="1"/>
</dbReference>
<reference evidence="2" key="1">
    <citation type="submission" date="2019-02" db="EMBL/GenBank/DDBJ databases">
        <authorList>
            <person name="Gruber-Vodicka R. H."/>
            <person name="Seah K. B. B."/>
        </authorList>
    </citation>
    <scope>NUCLEOTIDE SEQUENCE</scope>
    <source>
        <strain evidence="2">BECK_M7</strain>
    </source>
</reference>
<dbReference type="PROSITE" id="PS50853">
    <property type="entry name" value="FN3"/>
    <property type="match status" value="1"/>
</dbReference>
<accession>A0A450UNH3</accession>